<comment type="cofactor">
    <cofactor evidence="1 7">
        <name>pyridoxal 5'-phosphate</name>
        <dbReference type="ChEBI" id="CHEBI:597326"/>
    </cofactor>
</comment>
<keyword evidence="10" id="KW-1185">Reference proteome</keyword>
<dbReference type="InterPro" id="IPR015424">
    <property type="entry name" value="PyrdxlP-dep_Trfase"/>
</dbReference>
<sequence>MSDPRLTALARSLPETVPFVGAEVQERQRGRPFAARIGANESGFGPSPAAVAAMQDAATDVWMYGDSASWDLRIALSAKLGIEAEAIAIGAGIDGILNDLVRLFASDGSAVVTSDGAYPTFAYHVAAHGGRLETVPYRDDFEDPEALVAKAAETGARLVYHANPDNPMGTWHEPETIARMLDALPKDALLVLDEAYAEFAPGGQSLPLDTTDRRLIRLRTFSKAYGLAGLRVGYAIAPPDIIRAFDKVRDHFGIPRISQAAALAALGDEAHLARVIGQVESARERIGRIATDNGLLALPSATNFVAVDCREDGAFSRRLVQALAAQDVFVRMPFRAPQDRCIRVSTAPDEVLDVFADALPVALSEARKG</sequence>
<dbReference type="InterPro" id="IPR015422">
    <property type="entry name" value="PyrdxlP-dep_Trfase_small"/>
</dbReference>
<reference evidence="9 10" key="1">
    <citation type="submission" date="2023-09" db="EMBL/GenBank/DDBJ databases">
        <authorList>
            <person name="Rey-Velasco X."/>
        </authorList>
    </citation>
    <scope>NUCLEOTIDE SEQUENCE [LARGE SCALE GENOMIC DNA]</scope>
    <source>
        <strain evidence="9 10">F158</strain>
    </source>
</reference>
<keyword evidence="5 7" id="KW-0663">Pyridoxal phosphate</keyword>
<comment type="similarity">
    <text evidence="2">Belongs to the class-II pyridoxal-phosphate-dependent aminotransferase family. Histidinol-phosphate aminotransferase subfamily.</text>
</comment>
<keyword evidence="3 9" id="KW-0032">Aminotransferase</keyword>
<gene>
    <name evidence="9" type="ORF">RM543_11450</name>
</gene>
<evidence type="ECO:0000256" key="5">
    <source>
        <dbReference type="ARBA" id="ARBA00022898"/>
    </source>
</evidence>
<comment type="pathway">
    <text evidence="6">Amino-acid biosynthesis.</text>
</comment>
<dbReference type="CDD" id="cd00609">
    <property type="entry name" value="AAT_like"/>
    <property type="match status" value="1"/>
</dbReference>
<dbReference type="SUPFAM" id="SSF53383">
    <property type="entry name" value="PLP-dependent transferases"/>
    <property type="match status" value="1"/>
</dbReference>
<keyword evidence="4" id="KW-0808">Transferase</keyword>
<dbReference type="Pfam" id="PF00155">
    <property type="entry name" value="Aminotran_1_2"/>
    <property type="match status" value="1"/>
</dbReference>
<comment type="caution">
    <text evidence="9">The sequence shown here is derived from an EMBL/GenBank/DDBJ whole genome shotgun (WGS) entry which is preliminary data.</text>
</comment>
<dbReference type="RefSeq" id="WP_311691723.1">
    <property type="nucleotide sequence ID" value="NZ_JAVRHL010000003.1"/>
</dbReference>
<evidence type="ECO:0000313" key="10">
    <source>
        <dbReference type="Proteomes" id="UP001265259"/>
    </source>
</evidence>
<dbReference type="GO" id="GO:0008483">
    <property type="term" value="F:transaminase activity"/>
    <property type="evidence" value="ECO:0007669"/>
    <property type="project" value="UniProtKB-KW"/>
</dbReference>
<organism evidence="9 10">
    <name type="scientific">Tropicimonas omnivorans</name>
    <dbReference type="NCBI Taxonomy" id="3075590"/>
    <lineage>
        <taxon>Bacteria</taxon>
        <taxon>Pseudomonadati</taxon>
        <taxon>Pseudomonadota</taxon>
        <taxon>Alphaproteobacteria</taxon>
        <taxon>Rhodobacterales</taxon>
        <taxon>Roseobacteraceae</taxon>
        <taxon>Tropicimonas</taxon>
    </lineage>
</organism>
<evidence type="ECO:0000256" key="2">
    <source>
        <dbReference type="ARBA" id="ARBA00007970"/>
    </source>
</evidence>
<evidence type="ECO:0000256" key="6">
    <source>
        <dbReference type="ARBA" id="ARBA00029440"/>
    </source>
</evidence>
<dbReference type="NCBIfam" id="NF006014">
    <property type="entry name" value="PRK08153.1"/>
    <property type="match status" value="1"/>
</dbReference>
<dbReference type="InterPro" id="IPR050106">
    <property type="entry name" value="HistidinolP_aminotransfase"/>
</dbReference>
<dbReference type="Proteomes" id="UP001265259">
    <property type="component" value="Unassembled WGS sequence"/>
</dbReference>
<evidence type="ECO:0000256" key="3">
    <source>
        <dbReference type="ARBA" id="ARBA00022576"/>
    </source>
</evidence>
<dbReference type="EMBL" id="JAVRHL010000003">
    <property type="protein sequence ID" value="MDT0683305.1"/>
    <property type="molecule type" value="Genomic_DNA"/>
</dbReference>
<protein>
    <submittedName>
        <fullName evidence="9">Pyridoxal phosphate-dependent aminotransferase</fullName>
    </submittedName>
</protein>
<evidence type="ECO:0000313" key="9">
    <source>
        <dbReference type="EMBL" id="MDT0683305.1"/>
    </source>
</evidence>
<evidence type="ECO:0000256" key="7">
    <source>
        <dbReference type="RuleBase" id="RU003693"/>
    </source>
</evidence>
<proteinExistence type="inferred from homology"/>
<dbReference type="InterPro" id="IPR015421">
    <property type="entry name" value="PyrdxlP-dep_Trfase_major"/>
</dbReference>
<dbReference type="PANTHER" id="PTHR43643:SF3">
    <property type="entry name" value="HISTIDINOL-PHOSPHATE AMINOTRANSFERASE"/>
    <property type="match status" value="1"/>
</dbReference>
<evidence type="ECO:0000259" key="8">
    <source>
        <dbReference type="Pfam" id="PF00155"/>
    </source>
</evidence>
<dbReference type="PROSITE" id="PS00599">
    <property type="entry name" value="AA_TRANSFER_CLASS_2"/>
    <property type="match status" value="1"/>
</dbReference>
<accession>A0ABU3DHV9</accession>
<feature type="domain" description="Aminotransferase class I/classII large" evidence="8">
    <location>
        <begin position="38"/>
        <end position="359"/>
    </location>
</feature>
<dbReference type="PANTHER" id="PTHR43643">
    <property type="entry name" value="HISTIDINOL-PHOSPHATE AMINOTRANSFERASE 2"/>
    <property type="match status" value="1"/>
</dbReference>
<dbReference type="InterPro" id="IPR001917">
    <property type="entry name" value="Aminotrans_II_pyridoxalP_BS"/>
</dbReference>
<dbReference type="InterPro" id="IPR004839">
    <property type="entry name" value="Aminotransferase_I/II_large"/>
</dbReference>
<evidence type="ECO:0000256" key="1">
    <source>
        <dbReference type="ARBA" id="ARBA00001933"/>
    </source>
</evidence>
<name>A0ABU3DHV9_9RHOB</name>
<evidence type="ECO:0000256" key="4">
    <source>
        <dbReference type="ARBA" id="ARBA00022679"/>
    </source>
</evidence>
<dbReference type="Gene3D" id="3.90.1150.10">
    <property type="entry name" value="Aspartate Aminotransferase, domain 1"/>
    <property type="match status" value="1"/>
</dbReference>
<dbReference type="Gene3D" id="3.40.640.10">
    <property type="entry name" value="Type I PLP-dependent aspartate aminotransferase-like (Major domain)"/>
    <property type="match status" value="1"/>
</dbReference>